<comment type="caution">
    <text evidence="1">The sequence shown here is derived from an EMBL/GenBank/DDBJ whole genome shotgun (WGS) entry which is preliminary data.</text>
</comment>
<reference evidence="1" key="2">
    <citation type="submission" date="2020-09" db="EMBL/GenBank/DDBJ databases">
        <authorList>
            <person name="Sun Q."/>
            <person name="Ohkuma M."/>
        </authorList>
    </citation>
    <scope>NUCLEOTIDE SEQUENCE</scope>
    <source>
        <strain evidence="1">JCM 4633</strain>
    </source>
</reference>
<evidence type="ECO:0000313" key="1">
    <source>
        <dbReference type="EMBL" id="GHC59021.1"/>
    </source>
</evidence>
<evidence type="ECO:0000313" key="2">
    <source>
        <dbReference type="Proteomes" id="UP000646244"/>
    </source>
</evidence>
<dbReference type="EMBL" id="BMVB01000013">
    <property type="protein sequence ID" value="GHC59021.1"/>
    <property type="molecule type" value="Genomic_DNA"/>
</dbReference>
<dbReference type="Proteomes" id="UP000646244">
    <property type="component" value="Unassembled WGS sequence"/>
</dbReference>
<organism evidence="1 2">
    <name type="scientific">Streptomyces cinnamoneus</name>
    <name type="common">Streptoverticillium cinnamoneum</name>
    <dbReference type="NCBI Taxonomy" id="53446"/>
    <lineage>
        <taxon>Bacteria</taxon>
        <taxon>Bacillati</taxon>
        <taxon>Actinomycetota</taxon>
        <taxon>Actinomycetes</taxon>
        <taxon>Kitasatosporales</taxon>
        <taxon>Streptomycetaceae</taxon>
        <taxon>Streptomyces</taxon>
        <taxon>Streptomyces cinnamoneus group</taxon>
    </lineage>
</organism>
<protein>
    <submittedName>
        <fullName evidence="1">Uncharacterized protein</fullName>
    </submittedName>
</protein>
<reference evidence="1" key="1">
    <citation type="journal article" date="2014" name="Int. J. Syst. Evol. Microbiol.">
        <title>Complete genome sequence of Corynebacterium casei LMG S-19264T (=DSM 44701T), isolated from a smear-ripened cheese.</title>
        <authorList>
            <consortium name="US DOE Joint Genome Institute (JGI-PGF)"/>
            <person name="Walter F."/>
            <person name="Albersmeier A."/>
            <person name="Kalinowski J."/>
            <person name="Ruckert C."/>
        </authorList>
    </citation>
    <scope>NUCLEOTIDE SEQUENCE</scope>
    <source>
        <strain evidence="1">JCM 4633</strain>
    </source>
</reference>
<accession>A0A918TQQ7</accession>
<gene>
    <name evidence="1" type="ORF">GCM10010507_39890</name>
</gene>
<name>A0A918TQQ7_STRCJ</name>
<dbReference type="AlphaFoldDB" id="A0A918TQQ7"/>
<proteinExistence type="predicted"/>
<sequence length="106" mass="11552">MVDTRENRIAEVVWSRAGRARLRRPGGGVEWEVPFAALRLATRAEREAAGVRATAARSPVGCVECAGLEVARRQAVAHGDKEAIVDATVAVRSHFRDAHLLPGRTW</sequence>